<dbReference type="InterPro" id="IPR036866">
    <property type="entry name" value="RibonucZ/Hydroxyglut_hydro"/>
</dbReference>
<evidence type="ECO:0000256" key="4">
    <source>
        <dbReference type="ARBA" id="ARBA00022833"/>
    </source>
</evidence>
<evidence type="ECO:0000259" key="5">
    <source>
        <dbReference type="SMART" id="SM00849"/>
    </source>
</evidence>
<comment type="cofactor">
    <cofactor evidence="1">
        <name>Zn(2+)</name>
        <dbReference type="ChEBI" id="CHEBI:29105"/>
    </cofactor>
</comment>
<keyword evidence="2" id="KW-0479">Metal-binding</keyword>
<name>A0A937AQG3_9BACT</name>
<sequence>MIHIKEFVFNPFMENTYVVHDDTKEAVIFDPGCYEGYEQNQLVKYIEEQDLRVSKLINTHCHIDHVLGNQFVLDKYQVPFFMHELDVPVLEAVPSYAAGYGFANYLPASPTDFFKEGDVLKIGNVAFDIIHLPGHAPGHIGFMNEKERIFIGGDVLFDGSIGRTDLPGGDHDTLISSIQNKLFKYHDEVVVYPGHGGTTTLGKEKNTNPFCAIH</sequence>
<dbReference type="GO" id="GO:0046872">
    <property type="term" value="F:metal ion binding"/>
    <property type="evidence" value="ECO:0007669"/>
    <property type="project" value="UniProtKB-KW"/>
</dbReference>
<accession>A0A937AQG3</accession>
<dbReference type="AlphaFoldDB" id="A0A937AQG3"/>
<keyword evidence="4" id="KW-0862">Zinc</keyword>
<protein>
    <submittedName>
        <fullName evidence="6">MBL fold metallo-hydrolase</fullName>
    </submittedName>
</protein>
<dbReference type="GO" id="GO:0016787">
    <property type="term" value="F:hydrolase activity"/>
    <property type="evidence" value="ECO:0007669"/>
    <property type="project" value="UniProtKB-KW"/>
</dbReference>
<dbReference type="InterPro" id="IPR001279">
    <property type="entry name" value="Metallo-B-lactamas"/>
</dbReference>
<feature type="domain" description="Metallo-beta-lactamase" evidence="5">
    <location>
        <begin position="13"/>
        <end position="195"/>
    </location>
</feature>
<dbReference type="Proteomes" id="UP000642920">
    <property type="component" value="Unassembled WGS sequence"/>
</dbReference>
<dbReference type="SMART" id="SM00849">
    <property type="entry name" value="Lactamase_B"/>
    <property type="match status" value="1"/>
</dbReference>
<dbReference type="EMBL" id="JAERQG010000004">
    <property type="protein sequence ID" value="MBL0766902.1"/>
    <property type="molecule type" value="Genomic_DNA"/>
</dbReference>
<dbReference type="PANTHER" id="PTHR46233:SF3">
    <property type="entry name" value="HYDROXYACYLGLUTATHIONE HYDROLASE GLOC"/>
    <property type="match status" value="1"/>
</dbReference>
<keyword evidence="7" id="KW-1185">Reference proteome</keyword>
<dbReference type="PANTHER" id="PTHR46233">
    <property type="entry name" value="HYDROXYACYLGLUTATHIONE HYDROLASE GLOC"/>
    <property type="match status" value="1"/>
</dbReference>
<evidence type="ECO:0000256" key="3">
    <source>
        <dbReference type="ARBA" id="ARBA00022801"/>
    </source>
</evidence>
<comment type="caution">
    <text evidence="6">The sequence shown here is derived from an EMBL/GenBank/DDBJ whole genome shotgun (WGS) entry which is preliminary data.</text>
</comment>
<evidence type="ECO:0000313" key="6">
    <source>
        <dbReference type="EMBL" id="MBL0766902.1"/>
    </source>
</evidence>
<reference evidence="6" key="1">
    <citation type="submission" date="2021-01" db="EMBL/GenBank/DDBJ databases">
        <title>Marivirga sp. nov., isolated from intertidal surface sediments.</title>
        <authorList>
            <person name="Zhang M."/>
        </authorList>
    </citation>
    <scope>NUCLEOTIDE SEQUENCE</scope>
    <source>
        <strain evidence="6">SM1354</strain>
    </source>
</reference>
<organism evidence="6 7">
    <name type="scientific">Marivirga atlantica</name>
    <dbReference type="NCBI Taxonomy" id="1548457"/>
    <lineage>
        <taxon>Bacteria</taxon>
        <taxon>Pseudomonadati</taxon>
        <taxon>Bacteroidota</taxon>
        <taxon>Cytophagia</taxon>
        <taxon>Cytophagales</taxon>
        <taxon>Marivirgaceae</taxon>
        <taxon>Marivirga</taxon>
    </lineage>
</organism>
<dbReference type="Pfam" id="PF00753">
    <property type="entry name" value="Lactamase_B"/>
    <property type="match status" value="1"/>
</dbReference>
<evidence type="ECO:0000313" key="7">
    <source>
        <dbReference type="Proteomes" id="UP000642920"/>
    </source>
</evidence>
<proteinExistence type="predicted"/>
<gene>
    <name evidence="6" type="ORF">JKP34_16665</name>
</gene>
<dbReference type="RefSeq" id="WP_201923939.1">
    <property type="nucleotide sequence ID" value="NZ_JAERQG010000004.1"/>
</dbReference>
<dbReference type="InterPro" id="IPR051453">
    <property type="entry name" value="MBL_Glyoxalase_II"/>
</dbReference>
<evidence type="ECO:0000256" key="1">
    <source>
        <dbReference type="ARBA" id="ARBA00001947"/>
    </source>
</evidence>
<dbReference type="CDD" id="cd06262">
    <property type="entry name" value="metallo-hydrolase-like_MBL-fold"/>
    <property type="match status" value="1"/>
</dbReference>
<keyword evidence="3" id="KW-0378">Hydrolase</keyword>
<dbReference type="SUPFAM" id="SSF56281">
    <property type="entry name" value="Metallo-hydrolase/oxidoreductase"/>
    <property type="match status" value="1"/>
</dbReference>
<evidence type="ECO:0000256" key="2">
    <source>
        <dbReference type="ARBA" id="ARBA00022723"/>
    </source>
</evidence>
<dbReference type="Gene3D" id="3.60.15.10">
    <property type="entry name" value="Ribonuclease Z/Hydroxyacylglutathione hydrolase-like"/>
    <property type="match status" value="1"/>
</dbReference>